<dbReference type="GO" id="GO:0046983">
    <property type="term" value="F:protein dimerization activity"/>
    <property type="evidence" value="ECO:0007669"/>
    <property type="project" value="InterPro"/>
</dbReference>
<feature type="domain" description="HAT C-terminal dimerisation" evidence="1">
    <location>
        <begin position="265"/>
        <end position="306"/>
    </location>
</feature>
<dbReference type="Proteomes" id="UP000677228">
    <property type="component" value="Unassembled WGS sequence"/>
</dbReference>
<evidence type="ECO:0000313" key="3">
    <source>
        <dbReference type="EMBL" id="CAF3662737.1"/>
    </source>
</evidence>
<evidence type="ECO:0000259" key="1">
    <source>
        <dbReference type="Pfam" id="PF05699"/>
    </source>
</evidence>
<comment type="caution">
    <text evidence="2">The sequence shown here is derived from an EMBL/GenBank/DDBJ whole genome shotgun (WGS) entry which is preliminary data.</text>
</comment>
<dbReference type="AlphaFoldDB" id="A0A8S2D4R7"/>
<dbReference type="SUPFAM" id="SSF53098">
    <property type="entry name" value="Ribonuclease H-like"/>
    <property type="match status" value="1"/>
</dbReference>
<dbReference type="EMBL" id="CAJNOK010002881">
    <property type="protein sequence ID" value="CAF0878747.1"/>
    <property type="molecule type" value="Genomic_DNA"/>
</dbReference>
<dbReference type="Proteomes" id="UP000682733">
    <property type="component" value="Unassembled WGS sequence"/>
</dbReference>
<dbReference type="InterPro" id="IPR012337">
    <property type="entry name" value="RNaseH-like_sf"/>
</dbReference>
<protein>
    <recommendedName>
        <fullName evidence="1">HAT C-terminal dimerisation domain-containing protein</fullName>
    </recommendedName>
</protein>
<evidence type="ECO:0000313" key="4">
    <source>
        <dbReference type="Proteomes" id="UP000677228"/>
    </source>
</evidence>
<dbReference type="Pfam" id="PF05699">
    <property type="entry name" value="Dimer_Tnp_hAT"/>
    <property type="match status" value="1"/>
</dbReference>
<reference evidence="2" key="1">
    <citation type="submission" date="2021-02" db="EMBL/GenBank/DDBJ databases">
        <authorList>
            <person name="Nowell W R."/>
        </authorList>
    </citation>
    <scope>NUCLEOTIDE SEQUENCE</scope>
</reference>
<name>A0A8S2D4R7_9BILA</name>
<dbReference type="InterPro" id="IPR008906">
    <property type="entry name" value="HATC_C_dom"/>
</dbReference>
<gene>
    <name evidence="2" type="ORF">OVA965_LOCUS8508</name>
    <name evidence="3" type="ORF">TMI583_LOCUS8504</name>
</gene>
<accession>A0A8S2D4R7</accession>
<sequence>MIQRYTLKTDPLTIVVQYLDDVKLGVPSNKTPAAVIQEIEKRVQRETSAQVYRDLICTSEGVSTIHNKRQVQYRRQKQLNQLKLTHDEITLCAPPLALSSKIDHSKKLSIFSDKCQKNATYDSTTTVTKLSQSTIFSEECTGVSAKFRQTYLDSILFIHCRAHMLQLCLLSACEDILEVQESLLTRTERHHHNSHNHNRITRSTTTRNKISLEQIFDDKIVNFIDKIVSNTKAGFESNVLKRLSCFLSTQRQQCTKLVKNGMTREMYPQLSIADEIFLCAPISTATVERDFSAMNRILTDLRNRLTT</sequence>
<organism evidence="2 4">
    <name type="scientific">Didymodactylos carnosus</name>
    <dbReference type="NCBI Taxonomy" id="1234261"/>
    <lineage>
        <taxon>Eukaryota</taxon>
        <taxon>Metazoa</taxon>
        <taxon>Spiralia</taxon>
        <taxon>Gnathifera</taxon>
        <taxon>Rotifera</taxon>
        <taxon>Eurotatoria</taxon>
        <taxon>Bdelloidea</taxon>
        <taxon>Philodinida</taxon>
        <taxon>Philodinidae</taxon>
        <taxon>Didymodactylos</taxon>
    </lineage>
</organism>
<evidence type="ECO:0000313" key="2">
    <source>
        <dbReference type="EMBL" id="CAF0878747.1"/>
    </source>
</evidence>
<proteinExistence type="predicted"/>
<dbReference type="EMBL" id="CAJOBA010002882">
    <property type="protein sequence ID" value="CAF3662737.1"/>
    <property type="molecule type" value="Genomic_DNA"/>
</dbReference>